<dbReference type="GO" id="GO:0016787">
    <property type="term" value="F:hydrolase activity"/>
    <property type="evidence" value="ECO:0007669"/>
    <property type="project" value="UniProtKB-KW"/>
</dbReference>
<proteinExistence type="predicted"/>
<feature type="domain" description="Inosine/uridine-preferring nucleoside hydrolase" evidence="3">
    <location>
        <begin position="6"/>
        <end position="303"/>
    </location>
</feature>
<evidence type="ECO:0000313" key="5">
    <source>
        <dbReference type="Proteomes" id="UP001297272"/>
    </source>
</evidence>
<dbReference type="PANTHER" id="PTHR12304">
    <property type="entry name" value="INOSINE-URIDINE PREFERRING NUCLEOSIDE HYDROLASE"/>
    <property type="match status" value="1"/>
</dbReference>
<keyword evidence="1 4" id="KW-0378">Hydrolase</keyword>
<dbReference type="InterPro" id="IPR036452">
    <property type="entry name" value="Ribo_hydro-like"/>
</dbReference>
<dbReference type="InterPro" id="IPR015910">
    <property type="entry name" value="I/U_nuclsd_hydro_CS"/>
</dbReference>
<reference evidence="4 5" key="1">
    <citation type="submission" date="2021-03" db="EMBL/GenBank/DDBJ databases">
        <title>Tianweitania aestuarii sp. nov., isolated from a tidal flat.</title>
        <authorList>
            <person name="Park S."/>
            <person name="Yoon J.-H."/>
        </authorList>
    </citation>
    <scope>NUCLEOTIDE SEQUENCE [LARGE SCALE GENOMIC DNA]</scope>
    <source>
        <strain evidence="4 5">BSSL-BM11</strain>
    </source>
</reference>
<dbReference type="CDD" id="cd02651">
    <property type="entry name" value="nuc_hydro_IU_UC_XIUA"/>
    <property type="match status" value="1"/>
</dbReference>
<organism evidence="4 5">
    <name type="scientific">Tianweitania aestuarii</name>
    <dbReference type="NCBI Taxonomy" id="2814886"/>
    <lineage>
        <taxon>Bacteria</taxon>
        <taxon>Pseudomonadati</taxon>
        <taxon>Pseudomonadota</taxon>
        <taxon>Alphaproteobacteria</taxon>
        <taxon>Hyphomicrobiales</taxon>
        <taxon>Phyllobacteriaceae</taxon>
        <taxon>Tianweitania</taxon>
    </lineage>
</organism>
<dbReference type="PROSITE" id="PS01247">
    <property type="entry name" value="IUNH"/>
    <property type="match status" value="1"/>
</dbReference>
<dbReference type="Gene3D" id="3.90.245.10">
    <property type="entry name" value="Ribonucleoside hydrolase-like"/>
    <property type="match status" value="1"/>
</dbReference>
<gene>
    <name evidence="4" type="ORF">JYU29_00570</name>
</gene>
<keyword evidence="5" id="KW-1185">Reference proteome</keyword>
<dbReference type="EMBL" id="JAFMNX010000001">
    <property type="protein sequence ID" value="MBS9719175.1"/>
    <property type="molecule type" value="Genomic_DNA"/>
</dbReference>
<sequence>MARRRIIIDTDPGQDDAVAILLALGSPELEILGMVAVAGNVPLALTEKNTRKICELAGRPDVPVYAGAVRPLVRTLVTAEHVHGETGLNGPDLPEPTMPLQDKHGVDFIIDTLMTEEPGTVTLCTLGALTDVAMALARKPEIAPRIKEIVMMGGGFFEGGNITPTAEFNIYIDAHAAEMVFAAGVPITMMPLDVTHKALSSPERIAAIRALGTKVGEATATMLEFYERFDVDKYGSRGGPLHDPCVIAYLIQPELFSGRHCNVAIETGSELTYGMTVVDWWGVTERKKNATVMREIDADGFYKLLVERLGSL</sequence>
<dbReference type="Proteomes" id="UP001297272">
    <property type="component" value="Unassembled WGS sequence"/>
</dbReference>
<protein>
    <submittedName>
        <fullName evidence="4">Nucleoside hydrolase</fullName>
    </submittedName>
</protein>
<dbReference type="PANTHER" id="PTHR12304:SF4">
    <property type="entry name" value="URIDINE NUCLEOSIDASE"/>
    <property type="match status" value="1"/>
</dbReference>
<keyword evidence="2" id="KW-0326">Glycosidase</keyword>
<dbReference type="RefSeq" id="WP_213982852.1">
    <property type="nucleotide sequence ID" value="NZ_JAFMNX010000001.1"/>
</dbReference>
<dbReference type="Pfam" id="PF01156">
    <property type="entry name" value="IU_nuc_hydro"/>
    <property type="match status" value="1"/>
</dbReference>
<dbReference type="InterPro" id="IPR001910">
    <property type="entry name" value="Inosine/uridine_hydrolase_dom"/>
</dbReference>
<accession>A0ABS5RQ65</accession>
<evidence type="ECO:0000313" key="4">
    <source>
        <dbReference type="EMBL" id="MBS9719175.1"/>
    </source>
</evidence>
<evidence type="ECO:0000259" key="3">
    <source>
        <dbReference type="Pfam" id="PF01156"/>
    </source>
</evidence>
<dbReference type="InterPro" id="IPR023186">
    <property type="entry name" value="IUNH"/>
</dbReference>
<evidence type="ECO:0000256" key="1">
    <source>
        <dbReference type="ARBA" id="ARBA00022801"/>
    </source>
</evidence>
<name>A0ABS5RQ65_9HYPH</name>
<comment type="caution">
    <text evidence="4">The sequence shown here is derived from an EMBL/GenBank/DDBJ whole genome shotgun (WGS) entry which is preliminary data.</text>
</comment>
<dbReference type="SUPFAM" id="SSF53590">
    <property type="entry name" value="Nucleoside hydrolase"/>
    <property type="match status" value="1"/>
</dbReference>
<evidence type="ECO:0000256" key="2">
    <source>
        <dbReference type="ARBA" id="ARBA00023295"/>
    </source>
</evidence>